<dbReference type="GO" id="GO:0008270">
    <property type="term" value="F:zinc ion binding"/>
    <property type="evidence" value="ECO:0007669"/>
    <property type="project" value="UniProtKB-KW"/>
</dbReference>
<dbReference type="HOGENOM" id="CLU_051328_0_0_10"/>
<dbReference type="Proteomes" id="UP000007590">
    <property type="component" value="Chromosome"/>
</dbReference>
<proteinExistence type="predicted"/>
<sequence length="435" mass="48626">MNITEEQVIQLAPDTSSLKAGQQLATVAKWVKRHVHEKAIWGYCQGSGKEPYKTMIDRANLAFKCSCPSRKFPCKHGIALGLLYAKNPGDFQVETTLAELVEEWIGKREVKAEVKKEKEEKPVDEAAQKKRVEAREKKVKNGIEELRTWLKDTVRTGIVNVPQQAYNLTTTIAARMVDAQASGLATMAKGLSSVDFYHEGWEKVFLKKLSKIYLLTEGYRQLDNLPPLLAQDVRSLTGWTTSKEEVLAGNSVNDNWVVLSITTEEDDKVTTERIWMYGQESACFALLLNFYGGGQTAQHTLYSGAIVNAELAFYPSVLPLRAIIKDQTAIAPFTSLTGFGSFKSITELVAQTLSVLPFAEKVPCLLSNVKINLTNKKWLLMDADNLSYLLNNTENTCWKALAISQGLPFSAFAVYENEKLTILSMWTKANFYSIV</sequence>
<dbReference type="InterPro" id="IPR007527">
    <property type="entry name" value="Znf_SWIM"/>
</dbReference>
<dbReference type="KEGG" id="scn:Solca_2051"/>
<evidence type="ECO:0000313" key="4">
    <source>
        <dbReference type="Proteomes" id="UP000007590"/>
    </source>
</evidence>
<name>H8KW85_SOLCM</name>
<feature type="domain" description="SWIM-type" evidence="2">
    <location>
        <begin position="52"/>
        <end position="85"/>
    </location>
</feature>
<dbReference type="eggNOG" id="COG4715">
    <property type="taxonomic scope" value="Bacteria"/>
</dbReference>
<dbReference type="AlphaFoldDB" id="H8KW85"/>
<organism evidence="3 4">
    <name type="scientific">Solitalea canadensis (strain ATCC 29591 / DSM 3403 / JCM 21819 / LMG 8368 / NBRC 15130 / NCIMB 12057 / USAM 9D)</name>
    <name type="common">Flexibacter canadensis</name>
    <dbReference type="NCBI Taxonomy" id="929556"/>
    <lineage>
        <taxon>Bacteria</taxon>
        <taxon>Pseudomonadati</taxon>
        <taxon>Bacteroidota</taxon>
        <taxon>Sphingobacteriia</taxon>
        <taxon>Sphingobacteriales</taxon>
        <taxon>Sphingobacteriaceae</taxon>
        <taxon>Solitalea</taxon>
    </lineage>
</organism>
<accession>H8KW85</accession>
<dbReference type="Pfam" id="PF04434">
    <property type="entry name" value="SWIM"/>
    <property type="match status" value="1"/>
</dbReference>
<gene>
    <name evidence="3" type="ordered locus">Solca_2051</name>
</gene>
<evidence type="ECO:0000313" key="3">
    <source>
        <dbReference type="EMBL" id="AFD07106.1"/>
    </source>
</evidence>
<evidence type="ECO:0000259" key="2">
    <source>
        <dbReference type="PROSITE" id="PS50966"/>
    </source>
</evidence>
<evidence type="ECO:0000256" key="1">
    <source>
        <dbReference type="PROSITE-ProRule" id="PRU00325"/>
    </source>
</evidence>
<keyword evidence="1" id="KW-0862">Zinc</keyword>
<protein>
    <recommendedName>
        <fullName evidence="2">SWIM-type domain-containing protein</fullName>
    </recommendedName>
</protein>
<reference evidence="3" key="1">
    <citation type="submission" date="2012-02" db="EMBL/GenBank/DDBJ databases">
        <title>The complete genome of Solitalea canadensis DSM 3403.</title>
        <authorList>
            <consortium name="US DOE Joint Genome Institute (JGI-PGF)"/>
            <person name="Lucas S."/>
            <person name="Copeland A."/>
            <person name="Lapidus A."/>
            <person name="Glavina del Rio T."/>
            <person name="Dalin E."/>
            <person name="Tice H."/>
            <person name="Bruce D."/>
            <person name="Goodwin L."/>
            <person name="Pitluck S."/>
            <person name="Peters L."/>
            <person name="Ovchinnikova G."/>
            <person name="Lu M."/>
            <person name="Kyrpides N."/>
            <person name="Mavromatis K."/>
            <person name="Ivanova N."/>
            <person name="Brettin T."/>
            <person name="Detter J.C."/>
            <person name="Han C."/>
            <person name="Larimer F."/>
            <person name="Land M."/>
            <person name="Hauser L."/>
            <person name="Markowitz V."/>
            <person name="Cheng J.-F."/>
            <person name="Hugenholtz P."/>
            <person name="Woyke T."/>
            <person name="Wu D."/>
            <person name="Spring S."/>
            <person name="Schroeder M."/>
            <person name="Kopitz M."/>
            <person name="Brambilla E."/>
            <person name="Klenk H.-P."/>
            <person name="Eisen J.A."/>
        </authorList>
    </citation>
    <scope>NUCLEOTIDE SEQUENCE</scope>
    <source>
        <strain evidence="3">DSM 3403</strain>
    </source>
</reference>
<dbReference type="EMBL" id="CP003349">
    <property type="protein sequence ID" value="AFD07106.1"/>
    <property type="molecule type" value="Genomic_DNA"/>
</dbReference>
<dbReference type="OrthoDB" id="9816340at2"/>
<dbReference type="PROSITE" id="PS50966">
    <property type="entry name" value="ZF_SWIM"/>
    <property type="match status" value="1"/>
</dbReference>
<dbReference type="RefSeq" id="WP_014680333.1">
    <property type="nucleotide sequence ID" value="NC_017770.1"/>
</dbReference>
<keyword evidence="1" id="KW-0479">Metal-binding</keyword>
<keyword evidence="1" id="KW-0863">Zinc-finger</keyword>
<keyword evidence="4" id="KW-1185">Reference proteome</keyword>
<dbReference type="STRING" id="929556.Solca_2051"/>